<dbReference type="SUPFAM" id="SSF89550">
    <property type="entry name" value="PHP domain-like"/>
    <property type="match status" value="1"/>
</dbReference>
<proteinExistence type="inferred from homology"/>
<evidence type="ECO:0000313" key="7">
    <source>
        <dbReference type="Proteomes" id="UP001073053"/>
    </source>
</evidence>
<dbReference type="PANTHER" id="PTHR39181:SF1">
    <property type="entry name" value="TYROSINE-PROTEIN PHOSPHATASE YWQE"/>
    <property type="match status" value="1"/>
</dbReference>
<dbReference type="Gene3D" id="3.20.20.140">
    <property type="entry name" value="Metal-dependent hydrolases"/>
    <property type="match status" value="1"/>
</dbReference>
<dbReference type="RefSeq" id="WP_095712842.1">
    <property type="nucleotide sequence ID" value="NZ_JALAPT010000001.1"/>
</dbReference>
<evidence type="ECO:0000256" key="1">
    <source>
        <dbReference type="ARBA" id="ARBA00005750"/>
    </source>
</evidence>
<dbReference type="EC" id="3.1.3.48" evidence="5"/>
<gene>
    <name evidence="6" type="ORF">MOF03_13565</name>
</gene>
<comment type="similarity">
    <text evidence="1 5">Belongs to the metallo-dependent hydrolases superfamily. CpsB/CapC family.</text>
</comment>
<accession>A0A9Q4EMN1</accession>
<dbReference type="GO" id="GO:0004725">
    <property type="term" value="F:protein tyrosine phosphatase activity"/>
    <property type="evidence" value="ECO:0007669"/>
    <property type="project" value="UniProtKB-UniRule"/>
</dbReference>
<name>A0A9Q4EMN1_9BACI</name>
<evidence type="ECO:0000256" key="3">
    <source>
        <dbReference type="ARBA" id="ARBA00022912"/>
    </source>
</evidence>
<protein>
    <recommendedName>
        <fullName evidence="5">Tyrosine-protein phosphatase</fullName>
        <ecNumber evidence="5">3.1.3.48</ecNumber>
    </recommendedName>
</protein>
<reference evidence="6" key="1">
    <citation type="submission" date="2022-02" db="EMBL/GenBank/DDBJ databases">
        <title>Crop Bioprotection Bacillus Genome Sequencing.</title>
        <authorList>
            <person name="Dunlap C."/>
        </authorList>
    </citation>
    <scope>NUCLEOTIDE SEQUENCE</scope>
    <source>
        <strain evidence="6">EC49O2N-C10</strain>
    </source>
</reference>
<dbReference type="PIRSF" id="PIRSF016557">
    <property type="entry name" value="Caps_synth_CpsB"/>
    <property type="match status" value="1"/>
</dbReference>
<sequence length="254" mass="29123">MIDIHCHILPSMDDGASNLDDSIEMARAAVREGIRTIIATPHHKNGSYENEQTAVREAADLLNKRLMKEEIPLTVLPGQEIRIYGDLKRELAEGRLLSLNDTKYILIEFPFDHVPRYAEQLFYDLQLKGYIPVIAHPERNSEIRENPSLLYHLIEKGAASQLTTGSLAGVFGKQMKAFSLRLAEANLIHFLASDAHNLKTRDFRYQEALRVLEKEFGTEYSYMLTENAELLLQNQAIYRQAPKPVKRRKRFGLF</sequence>
<dbReference type="InterPro" id="IPR016195">
    <property type="entry name" value="Pol/histidinol_Pase-like"/>
</dbReference>
<dbReference type="InterPro" id="IPR016667">
    <property type="entry name" value="Caps_polysacc_synth_CpsB/CapC"/>
</dbReference>
<comment type="caution">
    <text evidence="6">The sequence shown here is derived from an EMBL/GenBank/DDBJ whole genome shotgun (WGS) entry which is preliminary data.</text>
</comment>
<dbReference type="EMBL" id="JALAWA010000007">
    <property type="protein sequence ID" value="MCY9185658.1"/>
    <property type="molecule type" value="Genomic_DNA"/>
</dbReference>
<evidence type="ECO:0000313" key="6">
    <source>
        <dbReference type="EMBL" id="MCY9185658.1"/>
    </source>
</evidence>
<organism evidence="6 7">
    <name type="scientific">Bacillus halotolerans</name>
    <dbReference type="NCBI Taxonomy" id="260554"/>
    <lineage>
        <taxon>Bacteria</taxon>
        <taxon>Bacillati</taxon>
        <taxon>Bacillota</taxon>
        <taxon>Bacilli</taxon>
        <taxon>Bacillales</taxon>
        <taxon>Bacillaceae</taxon>
        <taxon>Bacillus</taxon>
    </lineage>
</organism>
<dbReference type="GO" id="GO:0030145">
    <property type="term" value="F:manganese ion binding"/>
    <property type="evidence" value="ECO:0007669"/>
    <property type="project" value="UniProtKB-UniRule"/>
</dbReference>
<keyword evidence="2 5" id="KW-0378">Hydrolase</keyword>
<evidence type="ECO:0000256" key="5">
    <source>
        <dbReference type="PIRNR" id="PIRNR016557"/>
    </source>
</evidence>
<dbReference type="Pfam" id="PF19567">
    <property type="entry name" value="CpsB_CapC"/>
    <property type="match status" value="1"/>
</dbReference>
<comment type="catalytic activity">
    <reaction evidence="4 5">
        <text>O-phospho-L-tyrosyl-[protein] + H2O = L-tyrosyl-[protein] + phosphate</text>
        <dbReference type="Rhea" id="RHEA:10684"/>
        <dbReference type="Rhea" id="RHEA-COMP:10136"/>
        <dbReference type="Rhea" id="RHEA-COMP:20101"/>
        <dbReference type="ChEBI" id="CHEBI:15377"/>
        <dbReference type="ChEBI" id="CHEBI:43474"/>
        <dbReference type="ChEBI" id="CHEBI:46858"/>
        <dbReference type="ChEBI" id="CHEBI:61978"/>
        <dbReference type="EC" id="3.1.3.48"/>
    </reaction>
</comment>
<dbReference type="Proteomes" id="UP001073053">
    <property type="component" value="Unassembled WGS sequence"/>
</dbReference>
<evidence type="ECO:0000256" key="4">
    <source>
        <dbReference type="ARBA" id="ARBA00051722"/>
    </source>
</evidence>
<keyword evidence="3 5" id="KW-0904">Protein phosphatase</keyword>
<dbReference type="AlphaFoldDB" id="A0A9Q4EMN1"/>
<evidence type="ECO:0000256" key="2">
    <source>
        <dbReference type="ARBA" id="ARBA00022801"/>
    </source>
</evidence>
<dbReference type="PANTHER" id="PTHR39181">
    <property type="entry name" value="TYROSINE-PROTEIN PHOSPHATASE YWQE"/>
    <property type="match status" value="1"/>
</dbReference>